<keyword evidence="2" id="KW-1003">Cell membrane</keyword>
<feature type="transmembrane region" description="Helical" evidence="6">
    <location>
        <begin position="95"/>
        <end position="121"/>
    </location>
</feature>
<proteinExistence type="predicted"/>
<keyword evidence="4 6" id="KW-1133">Transmembrane helix</keyword>
<gene>
    <name evidence="7" type="ORF">AMQ74_01680</name>
</gene>
<dbReference type="EMBL" id="LNGD01000158">
    <property type="protein sequence ID" value="KYC47430.1"/>
    <property type="molecule type" value="Genomic_DNA"/>
</dbReference>
<accession>A0A150IR38</accession>
<evidence type="ECO:0000256" key="1">
    <source>
        <dbReference type="ARBA" id="ARBA00004651"/>
    </source>
</evidence>
<evidence type="ECO:0000256" key="2">
    <source>
        <dbReference type="ARBA" id="ARBA00022475"/>
    </source>
</evidence>
<comment type="subcellular location">
    <subcellularLocation>
        <location evidence="1">Cell membrane</location>
        <topology evidence="1">Multi-pass membrane protein</topology>
    </subcellularLocation>
</comment>
<dbReference type="GO" id="GO:0005886">
    <property type="term" value="C:plasma membrane"/>
    <property type="evidence" value="ECO:0007669"/>
    <property type="project" value="UniProtKB-SubCell"/>
</dbReference>
<dbReference type="InterPro" id="IPR002797">
    <property type="entry name" value="Polysacc_synth"/>
</dbReference>
<sequence length="423" mass="47435">MKKGMKTEWKDRRCISIKKHTLQTLQLFGTKMGAMALGFLAIVVATRVLGAQGYGDFRFVISYIALFTIFMRFGVGDSLEYLLGNNEKNELDQEYIGAGIVLGYLLGILLGGITVLSGLIIKGNLGNLLLLCSPLATFSILNIFIPRISVGTNKISRFSTNNIAYYGIFLAIILILPMDTLKMLYAYLGSVAFSSIAILLTFKPRFTNLKQNIIKVLGLTRSYGLHVYIGNALDQSTFKVDEMFITYFVGTLYLGYYAVAFMLVSPIVELSVAIANVRYKHFARNEEISKKLLRFNYIWMGISVVGIILFRGVLVDIFFGGEFEYSKLLMIPLAIGIFFQGLYQPYVTYYLSRGRGKYVRNRSIYSTIVDFSTNAILTPVYGAMGTAVATLLGRMANWIYFAYTYHIKKDHNSNSIEDLSGVK</sequence>
<evidence type="ECO:0000256" key="5">
    <source>
        <dbReference type="ARBA" id="ARBA00023136"/>
    </source>
</evidence>
<feature type="transmembrane region" description="Helical" evidence="6">
    <location>
        <begin position="214"/>
        <end position="233"/>
    </location>
</feature>
<feature type="transmembrane region" description="Helical" evidence="6">
    <location>
        <begin position="127"/>
        <end position="146"/>
    </location>
</feature>
<dbReference type="PANTHER" id="PTHR30250">
    <property type="entry name" value="PST FAMILY PREDICTED COLANIC ACID TRANSPORTER"/>
    <property type="match status" value="1"/>
</dbReference>
<comment type="caution">
    <text evidence="7">The sequence shown here is derived from an EMBL/GenBank/DDBJ whole genome shotgun (WGS) entry which is preliminary data.</text>
</comment>
<feature type="transmembrane region" description="Helical" evidence="6">
    <location>
        <begin position="331"/>
        <end position="352"/>
    </location>
</feature>
<reference evidence="7 8" key="1">
    <citation type="journal article" date="2016" name="ISME J.">
        <title>Chasing the elusive Euryarchaeota class WSA2: genomes reveal a uniquely fastidious methyl-reducing methanogen.</title>
        <authorList>
            <person name="Nobu M.K."/>
            <person name="Narihiro T."/>
            <person name="Kuroda K."/>
            <person name="Mei R."/>
            <person name="Liu W.T."/>
        </authorList>
    </citation>
    <scope>NUCLEOTIDE SEQUENCE [LARGE SCALE GENOMIC DNA]</scope>
    <source>
        <strain evidence="7">U1lsi0528_Bin089</strain>
    </source>
</reference>
<dbReference type="InterPro" id="IPR050833">
    <property type="entry name" value="Poly_Biosynth_Transport"/>
</dbReference>
<evidence type="ECO:0000256" key="6">
    <source>
        <dbReference type="SAM" id="Phobius"/>
    </source>
</evidence>
<evidence type="ECO:0000313" key="8">
    <source>
        <dbReference type="Proteomes" id="UP000075578"/>
    </source>
</evidence>
<organism evidence="7 8">
    <name type="scientific">Candidatus Methanofastidiosum methylothiophilum</name>
    <dbReference type="NCBI Taxonomy" id="1705564"/>
    <lineage>
        <taxon>Archaea</taxon>
        <taxon>Methanobacteriati</taxon>
        <taxon>Methanobacteriota</taxon>
        <taxon>Stenosarchaea group</taxon>
        <taxon>Candidatus Methanofastidiosia</taxon>
        <taxon>Candidatus Methanofastidiosales</taxon>
        <taxon>Candidatus Methanofastidiosaceae</taxon>
        <taxon>Candidatus Methanofastidiosum</taxon>
    </lineage>
</organism>
<dbReference type="Pfam" id="PF01943">
    <property type="entry name" value="Polysacc_synt"/>
    <property type="match status" value="1"/>
</dbReference>
<protein>
    <submittedName>
        <fullName evidence="7">Polysaccharide biosynthesis protein</fullName>
    </submittedName>
</protein>
<keyword evidence="3 6" id="KW-0812">Transmembrane</keyword>
<feature type="transmembrane region" description="Helical" evidence="6">
    <location>
        <begin position="253"/>
        <end position="277"/>
    </location>
</feature>
<name>A0A150IR38_9EURY</name>
<evidence type="ECO:0000313" key="7">
    <source>
        <dbReference type="EMBL" id="KYC47430.1"/>
    </source>
</evidence>
<keyword evidence="5 6" id="KW-0472">Membrane</keyword>
<dbReference type="Proteomes" id="UP000075578">
    <property type="component" value="Unassembled WGS sequence"/>
</dbReference>
<dbReference type="AlphaFoldDB" id="A0A150IR38"/>
<evidence type="ECO:0000256" key="4">
    <source>
        <dbReference type="ARBA" id="ARBA00022989"/>
    </source>
</evidence>
<dbReference type="PANTHER" id="PTHR30250:SF11">
    <property type="entry name" value="O-ANTIGEN TRANSPORTER-RELATED"/>
    <property type="match status" value="1"/>
</dbReference>
<evidence type="ECO:0000256" key="3">
    <source>
        <dbReference type="ARBA" id="ARBA00022692"/>
    </source>
</evidence>
<feature type="transmembrane region" description="Helical" evidence="6">
    <location>
        <begin position="158"/>
        <end position="178"/>
    </location>
</feature>
<feature type="transmembrane region" description="Helical" evidence="6">
    <location>
        <begin position="60"/>
        <end position="83"/>
    </location>
</feature>
<feature type="transmembrane region" description="Helical" evidence="6">
    <location>
        <begin position="297"/>
        <end position="319"/>
    </location>
</feature>
<feature type="transmembrane region" description="Helical" evidence="6">
    <location>
        <begin position="184"/>
        <end position="202"/>
    </location>
</feature>